<keyword evidence="3" id="KW-1185">Reference proteome</keyword>
<keyword evidence="2" id="KW-0808">Transferase</keyword>
<dbReference type="AlphaFoldDB" id="A0A2T3P0S9"/>
<evidence type="ECO:0000259" key="1">
    <source>
        <dbReference type="PROSITE" id="PS51186"/>
    </source>
</evidence>
<feature type="domain" description="N-acetyltransferase" evidence="1">
    <location>
        <begin position="7"/>
        <end position="167"/>
    </location>
</feature>
<reference evidence="2 3" key="1">
    <citation type="submission" date="2018-01" db="EMBL/GenBank/DDBJ databases">
        <title>Whole genome sequencing of Histamine producing bacteria.</title>
        <authorList>
            <person name="Butler K."/>
        </authorList>
    </citation>
    <scope>NUCLEOTIDE SEQUENCE [LARGE SCALE GENOMIC DNA]</scope>
    <source>
        <strain evidence="2 3">DSM 100436</strain>
    </source>
</reference>
<comment type="caution">
    <text evidence="2">The sequence shown here is derived from an EMBL/GenBank/DDBJ whole genome shotgun (WGS) entry which is preliminary data.</text>
</comment>
<protein>
    <submittedName>
        <fullName evidence="2">N-acetyltransferase</fullName>
    </submittedName>
</protein>
<dbReference type="CDD" id="cd04301">
    <property type="entry name" value="NAT_SF"/>
    <property type="match status" value="1"/>
</dbReference>
<dbReference type="SUPFAM" id="SSF55729">
    <property type="entry name" value="Acyl-CoA N-acyltransferases (Nat)"/>
    <property type="match status" value="1"/>
</dbReference>
<dbReference type="Gene3D" id="3.40.630.30">
    <property type="match status" value="1"/>
</dbReference>
<dbReference type="OrthoDB" id="9132139at2"/>
<accession>A0A2T3P0S9</accession>
<dbReference type="RefSeq" id="WP_036817555.1">
    <property type="nucleotide sequence ID" value="NZ_JGVO01000083.1"/>
</dbReference>
<dbReference type="InterPro" id="IPR016181">
    <property type="entry name" value="Acyl_CoA_acyltransferase"/>
</dbReference>
<dbReference type="PANTHER" id="PTHR43415:SF4">
    <property type="entry name" value="N-ACETYLTRANSFERASE DOMAIN-CONTAINING PROTEIN"/>
    <property type="match status" value="1"/>
</dbReference>
<gene>
    <name evidence="2" type="ORF">C9I98_02100</name>
</gene>
<dbReference type="Proteomes" id="UP000241771">
    <property type="component" value="Unassembled WGS sequence"/>
</dbReference>
<dbReference type="EMBL" id="PYMA01000001">
    <property type="protein sequence ID" value="PSW22079.1"/>
    <property type="molecule type" value="Genomic_DNA"/>
</dbReference>
<dbReference type="PROSITE" id="PS51186">
    <property type="entry name" value="GNAT"/>
    <property type="match status" value="1"/>
</dbReference>
<dbReference type="PANTHER" id="PTHR43415">
    <property type="entry name" value="SPERMIDINE N(1)-ACETYLTRANSFERASE"/>
    <property type="match status" value="1"/>
</dbReference>
<evidence type="ECO:0000313" key="2">
    <source>
        <dbReference type="EMBL" id="PSW22079.1"/>
    </source>
</evidence>
<dbReference type="GO" id="GO:0016747">
    <property type="term" value="F:acyltransferase activity, transferring groups other than amino-acyl groups"/>
    <property type="evidence" value="ECO:0007669"/>
    <property type="project" value="InterPro"/>
</dbReference>
<evidence type="ECO:0000313" key="3">
    <source>
        <dbReference type="Proteomes" id="UP000241771"/>
    </source>
</evidence>
<proteinExistence type="predicted"/>
<organism evidence="2 3">
    <name type="scientific">Photobacterium sanctipauli</name>
    <dbReference type="NCBI Taxonomy" id="1342794"/>
    <lineage>
        <taxon>Bacteria</taxon>
        <taxon>Pseudomonadati</taxon>
        <taxon>Pseudomonadota</taxon>
        <taxon>Gammaproteobacteria</taxon>
        <taxon>Vibrionales</taxon>
        <taxon>Vibrionaceae</taxon>
        <taxon>Photobacterium</taxon>
    </lineage>
</organism>
<sequence>MLSDKEIILRKARNTELESLYALVTDDEAWTAFNGPYFPYQTPTLDEFAAGQFKRLCEGDTALLIEYENRPVGMVSYYWECESTRWLEVGIVIYDSTCWGQSIGRKALAPWVSHLFKSLEIERVGLTTWSGNPRMMACAERLGMIQEARLRKVRYYQGEYYDSVRYGVLRSEWFAMLEDN</sequence>
<dbReference type="Pfam" id="PF13302">
    <property type="entry name" value="Acetyltransf_3"/>
    <property type="match status" value="1"/>
</dbReference>
<name>A0A2T3P0S9_9GAMM</name>
<dbReference type="InterPro" id="IPR000182">
    <property type="entry name" value="GNAT_dom"/>
</dbReference>